<keyword evidence="7" id="KW-1185">Reference proteome</keyword>
<organism evidence="6 7">
    <name type="scientific">Actinomadura macrotermitis</name>
    <dbReference type="NCBI Taxonomy" id="2585200"/>
    <lineage>
        <taxon>Bacteria</taxon>
        <taxon>Bacillati</taxon>
        <taxon>Actinomycetota</taxon>
        <taxon>Actinomycetes</taxon>
        <taxon>Streptosporangiales</taxon>
        <taxon>Thermomonosporaceae</taxon>
        <taxon>Actinomadura</taxon>
    </lineage>
</organism>
<name>A0A7K0BRQ0_9ACTN</name>
<protein>
    <recommendedName>
        <fullName evidence="5">NodB homology domain-containing protein</fullName>
    </recommendedName>
</protein>
<reference evidence="6 7" key="1">
    <citation type="submission" date="2019-10" db="EMBL/GenBank/DDBJ databases">
        <title>Actinomadura rubteroloni sp. nov. and Actinomadura macrotermitis sp. nov., isolated from the gut of fungus growing-termite Macrotermes natalensis.</title>
        <authorList>
            <person name="Benndorf R."/>
            <person name="Martin K."/>
            <person name="Kuefner M."/>
            <person name="De Beer W."/>
            <person name="Kaster A.-K."/>
            <person name="Vollmers J."/>
            <person name="Poulsen M."/>
            <person name="Beemelmanns C."/>
        </authorList>
    </citation>
    <scope>NUCLEOTIDE SEQUENCE [LARGE SCALE GENOMIC DNA]</scope>
    <source>
        <strain evidence="6 7">RB68</strain>
    </source>
</reference>
<evidence type="ECO:0000256" key="2">
    <source>
        <dbReference type="ARBA" id="ARBA00022801"/>
    </source>
</evidence>
<dbReference type="EMBL" id="WEGH01000001">
    <property type="protein sequence ID" value="MQY03706.1"/>
    <property type="molecule type" value="Genomic_DNA"/>
</dbReference>
<dbReference type="InterPro" id="IPR011330">
    <property type="entry name" value="Glyco_hydro/deAcase_b/a-brl"/>
</dbReference>
<accession>A0A7K0BRQ0</accession>
<keyword evidence="4" id="KW-0732">Signal</keyword>
<dbReference type="AlphaFoldDB" id="A0A7K0BRQ0"/>
<evidence type="ECO:0000259" key="5">
    <source>
        <dbReference type="PROSITE" id="PS51677"/>
    </source>
</evidence>
<evidence type="ECO:0000313" key="6">
    <source>
        <dbReference type="EMBL" id="MQY03706.1"/>
    </source>
</evidence>
<comment type="caution">
    <text evidence="6">The sequence shown here is derived from an EMBL/GenBank/DDBJ whole genome shotgun (WGS) entry which is preliminary data.</text>
</comment>
<feature type="chain" id="PRO_5038731559" description="NodB homology domain-containing protein" evidence="4">
    <location>
        <begin position="20"/>
        <end position="258"/>
    </location>
</feature>
<dbReference type="Pfam" id="PF01522">
    <property type="entry name" value="Polysacc_deac_1"/>
    <property type="match status" value="1"/>
</dbReference>
<feature type="domain" description="NodB homology" evidence="5">
    <location>
        <begin position="61"/>
        <end position="234"/>
    </location>
</feature>
<dbReference type="InterPro" id="IPR050248">
    <property type="entry name" value="Polysacc_deacetylase_ArnD"/>
</dbReference>
<evidence type="ECO:0000313" key="7">
    <source>
        <dbReference type="Proteomes" id="UP000487268"/>
    </source>
</evidence>
<feature type="compositionally biased region" description="Pro residues" evidence="3">
    <location>
        <begin position="40"/>
        <end position="49"/>
    </location>
</feature>
<keyword evidence="2" id="KW-0378">Hydrolase</keyword>
<dbReference type="PROSITE" id="PS51257">
    <property type="entry name" value="PROKAR_LIPOPROTEIN"/>
    <property type="match status" value="1"/>
</dbReference>
<dbReference type="PANTHER" id="PTHR10587:SF133">
    <property type="entry name" value="CHITIN DEACETYLASE 1-RELATED"/>
    <property type="match status" value="1"/>
</dbReference>
<dbReference type="GO" id="GO:0046872">
    <property type="term" value="F:metal ion binding"/>
    <property type="evidence" value="ECO:0007669"/>
    <property type="project" value="UniProtKB-KW"/>
</dbReference>
<proteinExistence type="predicted"/>
<feature type="region of interest" description="Disordered" evidence="3">
    <location>
        <begin position="29"/>
        <end position="49"/>
    </location>
</feature>
<dbReference type="GO" id="GO:0016020">
    <property type="term" value="C:membrane"/>
    <property type="evidence" value="ECO:0007669"/>
    <property type="project" value="TreeGrafter"/>
</dbReference>
<dbReference type="CDD" id="cd10954">
    <property type="entry name" value="CE4_CtAXE_like"/>
    <property type="match status" value="1"/>
</dbReference>
<feature type="signal peptide" evidence="4">
    <location>
        <begin position="1"/>
        <end position="19"/>
    </location>
</feature>
<sequence length="258" mass="27894">MRTVYWGAVLVAAAVTAAAGCGSAPSKNARQVAVQRPSAPASPSPPPPRKINCGEAAGQVKCVALTFDDGPGDYSNRLLDMLKQQGARATFFLLGQSVELHPDAVKRMALEGHEIGNHTWSHKQLTSLPDGAVQSEIQRTQQVIKQASGVTPMLFRPPFGAVNARVNKVIGMPDIMWSVDTLDWQHQDTARDIKVGVNQPKAGDIVLFHEIHKTTIDAMPQVLAGLKQKGFTFVTVTEMYLGQGQPLLPGHSYPASWR</sequence>
<dbReference type="SUPFAM" id="SSF88713">
    <property type="entry name" value="Glycoside hydrolase/deacetylase"/>
    <property type="match status" value="1"/>
</dbReference>
<keyword evidence="1" id="KW-0479">Metal-binding</keyword>
<dbReference type="GO" id="GO:0016810">
    <property type="term" value="F:hydrolase activity, acting on carbon-nitrogen (but not peptide) bonds"/>
    <property type="evidence" value="ECO:0007669"/>
    <property type="project" value="InterPro"/>
</dbReference>
<dbReference type="Gene3D" id="3.20.20.370">
    <property type="entry name" value="Glycoside hydrolase/deacetylase"/>
    <property type="match status" value="1"/>
</dbReference>
<dbReference type="RefSeq" id="WP_328593943.1">
    <property type="nucleotide sequence ID" value="NZ_WEGH01000001.1"/>
</dbReference>
<gene>
    <name evidence="6" type="ORF">ACRB68_17510</name>
</gene>
<dbReference type="Proteomes" id="UP000487268">
    <property type="component" value="Unassembled WGS sequence"/>
</dbReference>
<evidence type="ECO:0000256" key="3">
    <source>
        <dbReference type="SAM" id="MobiDB-lite"/>
    </source>
</evidence>
<dbReference type="GO" id="GO:0005975">
    <property type="term" value="P:carbohydrate metabolic process"/>
    <property type="evidence" value="ECO:0007669"/>
    <property type="project" value="InterPro"/>
</dbReference>
<evidence type="ECO:0000256" key="1">
    <source>
        <dbReference type="ARBA" id="ARBA00022723"/>
    </source>
</evidence>
<dbReference type="PANTHER" id="PTHR10587">
    <property type="entry name" value="GLYCOSYL TRANSFERASE-RELATED"/>
    <property type="match status" value="1"/>
</dbReference>
<dbReference type="PROSITE" id="PS51677">
    <property type="entry name" value="NODB"/>
    <property type="match status" value="1"/>
</dbReference>
<evidence type="ECO:0000256" key="4">
    <source>
        <dbReference type="SAM" id="SignalP"/>
    </source>
</evidence>
<dbReference type="InterPro" id="IPR002509">
    <property type="entry name" value="NODB_dom"/>
</dbReference>